<dbReference type="SUPFAM" id="SSF81606">
    <property type="entry name" value="PP2C-like"/>
    <property type="match status" value="1"/>
</dbReference>
<accession>A0A177KZM7</accession>
<dbReference type="OrthoDB" id="1090916at2"/>
<dbReference type="Gene3D" id="3.60.40.10">
    <property type="entry name" value="PPM-type phosphatase domain"/>
    <property type="match status" value="1"/>
</dbReference>
<evidence type="ECO:0000259" key="1">
    <source>
        <dbReference type="SMART" id="SM00331"/>
    </source>
</evidence>
<proteinExistence type="predicted"/>
<dbReference type="InterPro" id="IPR039248">
    <property type="entry name" value="Ptase_RsbX"/>
</dbReference>
<dbReference type="RefSeq" id="WP_018395459.1">
    <property type="nucleotide sequence ID" value="NZ_LQWZ01000008.1"/>
</dbReference>
<dbReference type="InterPro" id="IPR036457">
    <property type="entry name" value="PPM-type-like_dom_sf"/>
</dbReference>
<dbReference type="EMBL" id="LQWZ01000008">
    <property type="protein sequence ID" value="OAH58495.1"/>
    <property type="molecule type" value="Genomic_DNA"/>
</dbReference>
<reference evidence="2 3" key="1">
    <citation type="submission" date="2016-01" db="EMBL/GenBank/DDBJ databases">
        <title>Investigation of taxonomic status of Bacillus aminovorans.</title>
        <authorList>
            <person name="Verma A."/>
            <person name="Pal Y."/>
            <person name="Krishnamurthi S."/>
        </authorList>
    </citation>
    <scope>NUCLEOTIDE SEQUENCE [LARGE SCALE GENOMIC DNA]</scope>
    <source>
        <strain evidence="2 3">DSM 4337</strain>
    </source>
</reference>
<organism evidence="2 3">
    <name type="scientific">Domibacillus aminovorans</name>
    <dbReference type="NCBI Taxonomy" id="29332"/>
    <lineage>
        <taxon>Bacteria</taxon>
        <taxon>Bacillati</taxon>
        <taxon>Bacillota</taxon>
        <taxon>Bacilli</taxon>
        <taxon>Bacillales</taxon>
        <taxon>Bacillaceae</taxon>
        <taxon>Domibacillus</taxon>
    </lineage>
</organism>
<evidence type="ECO:0000313" key="3">
    <source>
        <dbReference type="Proteomes" id="UP000077271"/>
    </source>
</evidence>
<comment type="caution">
    <text evidence="2">The sequence shown here is derived from an EMBL/GenBank/DDBJ whole genome shotgun (WGS) entry which is preliminary data.</text>
</comment>
<evidence type="ECO:0000313" key="2">
    <source>
        <dbReference type="EMBL" id="OAH58495.1"/>
    </source>
</evidence>
<name>A0A177KZM7_9BACI</name>
<sequence length="198" mass="22620">MEHMKNTFIEMSAGSHSKDGNSFCGDTYYVDQKDDEFICLLADGLGSGRYAYESSYAAAEVVEQNWHSETIESLMELINQSLYQKRGAATALFKIKFSTRQFEYSCVGNIRFYLYGPDEKLTYPLPVTGYLSGRPQRYRMERFPYEQGSKFLVHSDGVNLLNTKELMRYRTIEQIAAELNEVAVKSNDDATFIVGNLL</sequence>
<dbReference type="Pfam" id="PF07228">
    <property type="entry name" value="SpoIIE"/>
    <property type="match status" value="1"/>
</dbReference>
<dbReference type="Proteomes" id="UP000077271">
    <property type="component" value="Unassembled WGS sequence"/>
</dbReference>
<protein>
    <submittedName>
        <fullName evidence="2">Phosphoserine phosphatase</fullName>
    </submittedName>
</protein>
<dbReference type="SMART" id="SM00331">
    <property type="entry name" value="PP2C_SIG"/>
    <property type="match status" value="1"/>
</dbReference>
<gene>
    <name evidence="2" type="ORF">AWH48_17205</name>
</gene>
<dbReference type="AlphaFoldDB" id="A0A177KZM7"/>
<dbReference type="PANTHER" id="PTHR35801:SF1">
    <property type="entry name" value="PHOSPHOSERINE PHOSPHATASE RSBX"/>
    <property type="match status" value="1"/>
</dbReference>
<feature type="domain" description="PPM-type phosphatase" evidence="1">
    <location>
        <begin position="8"/>
        <end position="197"/>
    </location>
</feature>
<dbReference type="InterPro" id="IPR001932">
    <property type="entry name" value="PPM-type_phosphatase-like_dom"/>
</dbReference>
<dbReference type="PANTHER" id="PTHR35801">
    <property type="entry name" value="PHOSPHOSERINE PHOSPHATASE RSBX"/>
    <property type="match status" value="1"/>
</dbReference>